<protein>
    <recommendedName>
        <fullName evidence="3">Arm DNA-binding domain-containing protein</fullName>
    </recommendedName>
</protein>
<dbReference type="EMBL" id="FMAR01000002">
    <property type="protein sequence ID" value="SCB97650.1"/>
    <property type="molecule type" value="Genomic_DNA"/>
</dbReference>
<organism evidence="1 2">
    <name type="scientific">Chitinophaga costaii</name>
    <dbReference type="NCBI Taxonomy" id="1335309"/>
    <lineage>
        <taxon>Bacteria</taxon>
        <taxon>Pseudomonadati</taxon>
        <taxon>Bacteroidota</taxon>
        <taxon>Chitinophagia</taxon>
        <taxon>Chitinophagales</taxon>
        <taxon>Chitinophagaceae</taxon>
        <taxon>Chitinophaga</taxon>
    </lineage>
</organism>
<gene>
    <name evidence="1" type="ORF">GA0116948_102269</name>
</gene>
<dbReference type="AlphaFoldDB" id="A0A1C4ASH7"/>
<evidence type="ECO:0000313" key="1">
    <source>
        <dbReference type="EMBL" id="SCB97650.1"/>
    </source>
</evidence>
<proteinExistence type="predicted"/>
<dbReference type="Proteomes" id="UP000242818">
    <property type="component" value="Unassembled WGS sequence"/>
</dbReference>
<reference evidence="1 2" key="1">
    <citation type="submission" date="2016-08" db="EMBL/GenBank/DDBJ databases">
        <authorList>
            <person name="Seilhamer J.J."/>
        </authorList>
    </citation>
    <scope>NUCLEOTIDE SEQUENCE [LARGE SCALE GENOMIC DNA]</scope>
    <source>
        <strain evidence="1 2">A37T2</strain>
    </source>
</reference>
<keyword evidence="2" id="KW-1185">Reference proteome</keyword>
<evidence type="ECO:0008006" key="3">
    <source>
        <dbReference type="Google" id="ProtNLM"/>
    </source>
</evidence>
<sequence length="78" mass="9207">MAVSIKMKFNYRRKINKNVRYPVHIYVYLDGPGEKYYPVKLPQNPTKDEWSGEDHSWVKPISPYAFQSNNTIKALLTM</sequence>
<evidence type="ECO:0000313" key="2">
    <source>
        <dbReference type="Proteomes" id="UP000242818"/>
    </source>
</evidence>
<name>A0A1C4ASH7_9BACT</name>
<accession>A0A1C4ASH7</accession>